<gene>
    <name evidence="2" type="ORF">METZ01_LOCUS380044</name>
</gene>
<feature type="non-terminal residue" evidence="2">
    <location>
        <position position="49"/>
    </location>
</feature>
<keyword evidence="1" id="KW-0472">Membrane</keyword>
<reference evidence="2" key="1">
    <citation type="submission" date="2018-05" db="EMBL/GenBank/DDBJ databases">
        <authorList>
            <person name="Lanie J.A."/>
            <person name="Ng W.-L."/>
            <person name="Kazmierczak K.M."/>
            <person name="Andrzejewski T.M."/>
            <person name="Davidsen T.M."/>
            <person name="Wayne K.J."/>
            <person name="Tettelin H."/>
            <person name="Glass J.I."/>
            <person name="Rusch D."/>
            <person name="Podicherti R."/>
            <person name="Tsui H.-C.T."/>
            <person name="Winkler M.E."/>
        </authorList>
    </citation>
    <scope>NUCLEOTIDE SEQUENCE</scope>
</reference>
<feature type="non-terminal residue" evidence="2">
    <location>
        <position position="1"/>
    </location>
</feature>
<proteinExistence type="predicted"/>
<evidence type="ECO:0000313" key="2">
    <source>
        <dbReference type="EMBL" id="SVD27190.1"/>
    </source>
</evidence>
<sequence length="49" mass="5304">ACGLGSWALLNGTEQTWTRIVVAAFLCANGILFLRSAIPVTLRPTEQFP</sequence>
<feature type="transmembrane region" description="Helical" evidence="1">
    <location>
        <begin position="16"/>
        <end position="34"/>
    </location>
</feature>
<name>A0A382TYR1_9ZZZZ</name>
<accession>A0A382TYR1</accession>
<protein>
    <submittedName>
        <fullName evidence="2">Uncharacterized protein</fullName>
    </submittedName>
</protein>
<organism evidence="2">
    <name type="scientific">marine metagenome</name>
    <dbReference type="NCBI Taxonomy" id="408172"/>
    <lineage>
        <taxon>unclassified sequences</taxon>
        <taxon>metagenomes</taxon>
        <taxon>ecological metagenomes</taxon>
    </lineage>
</organism>
<keyword evidence="1" id="KW-0812">Transmembrane</keyword>
<evidence type="ECO:0000256" key="1">
    <source>
        <dbReference type="SAM" id="Phobius"/>
    </source>
</evidence>
<dbReference type="EMBL" id="UINC01140192">
    <property type="protein sequence ID" value="SVD27190.1"/>
    <property type="molecule type" value="Genomic_DNA"/>
</dbReference>
<dbReference type="AlphaFoldDB" id="A0A382TYR1"/>
<keyword evidence="1" id="KW-1133">Transmembrane helix</keyword>